<dbReference type="NCBIfam" id="TIGR04390">
    <property type="entry name" value="OMP_YaiO_dom"/>
    <property type="match status" value="1"/>
</dbReference>
<dbReference type="PATRIC" id="fig|1268635.3.peg.1000"/>
<dbReference type="InterPro" id="IPR011990">
    <property type="entry name" value="TPR-like_helical_dom_sf"/>
</dbReference>
<evidence type="ECO:0000313" key="7">
    <source>
        <dbReference type="Proteomes" id="UP000018838"/>
    </source>
</evidence>
<evidence type="ECO:0000259" key="5">
    <source>
        <dbReference type="Pfam" id="PF19413"/>
    </source>
</evidence>
<comment type="similarity">
    <text evidence="2">Belongs to the YPP1 family.</text>
</comment>
<dbReference type="SUPFAM" id="SSF48452">
    <property type="entry name" value="TPR-like"/>
    <property type="match status" value="1"/>
</dbReference>
<keyword evidence="4" id="KW-0732">Signal</keyword>
<protein>
    <recommendedName>
        <fullName evidence="5">YaiO beta-barrel domain-containing protein</fullName>
    </recommendedName>
</protein>
<dbReference type="SMART" id="SM00028">
    <property type="entry name" value="TPR"/>
    <property type="match status" value="4"/>
</dbReference>
<keyword evidence="7" id="KW-1185">Reference proteome</keyword>
<dbReference type="RefSeq" id="WP_025385315.1">
    <property type="nucleotide sequence ID" value="NZ_CP004006.1"/>
</dbReference>
<feature type="signal peptide" evidence="4">
    <location>
        <begin position="1"/>
        <end position="25"/>
    </location>
</feature>
<proteinExistence type="inferred from homology"/>
<dbReference type="PANTHER" id="PTHR23083:SF464">
    <property type="entry name" value="TETRATRICOPEPTIDE REPEAT DOMAIN 7, ISOFORM A"/>
    <property type="match status" value="1"/>
</dbReference>
<evidence type="ECO:0000256" key="2">
    <source>
        <dbReference type="ARBA" id="ARBA00038251"/>
    </source>
</evidence>
<evidence type="ECO:0000256" key="1">
    <source>
        <dbReference type="ARBA" id="ARBA00002550"/>
    </source>
</evidence>
<organism evidence="6 7">
    <name type="scientific">Legionella oakridgensis ATCC 33761 = DSM 21215</name>
    <dbReference type="NCBI Taxonomy" id="1268635"/>
    <lineage>
        <taxon>Bacteria</taxon>
        <taxon>Pseudomonadati</taxon>
        <taxon>Pseudomonadota</taxon>
        <taxon>Gammaproteobacteria</taxon>
        <taxon>Legionellales</taxon>
        <taxon>Legionellaceae</taxon>
        <taxon>Legionella</taxon>
    </lineage>
</organism>
<feature type="repeat" description="TPR" evidence="3">
    <location>
        <begin position="61"/>
        <end position="94"/>
    </location>
</feature>
<dbReference type="eggNOG" id="COG0457">
    <property type="taxonomic scope" value="Bacteria"/>
</dbReference>
<dbReference type="Proteomes" id="UP000018838">
    <property type="component" value="Chromosome"/>
</dbReference>
<evidence type="ECO:0000313" key="6">
    <source>
        <dbReference type="EMBL" id="AHE66560.1"/>
    </source>
</evidence>
<dbReference type="AlphaFoldDB" id="W0B9M4"/>
<name>W0B9M4_9GAMM</name>
<dbReference type="STRING" id="1268635.Loa_01004"/>
<comment type="function">
    <text evidence="1">Involved in endocytosis.</text>
</comment>
<feature type="repeat" description="TPR" evidence="3">
    <location>
        <begin position="208"/>
        <end position="241"/>
    </location>
</feature>
<dbReference type="InterPro" id="IPR019734">
    <property type="entry name" value="TPR_rpt"/>
</dbReference>
<dbReference type="EMBL" id="CP004006">
    <property type="protein sequence ID" value="AHE66560.1"/>
    <property type="molecule type" value="Genomic_DNA"/>
</dbReference>
<reference evidence="6 7" key="1">
    <citation type="journal article" date="2013" name="Int. J. Med. Microbiol.">
        <title>Legionella oakridgensis ATCC 33761 genome sequence and phenotypic characterization reveals its replication capacity in amoebae.</title>
        <authorList>
            <person name="Brzuszkiewicz E."/>
            <person name="Schulz T."/>
            <person name="Rydzewski K."/>
            <person name="Daniel R."/>
            <person name="Gillmaier N."/>
            <person name="Dittmann C."/>
            <person name="Holland G."/>
            <person name="Schunder E."/>
            <person name="Lautner M."/>
            <person name="Eisenreich W."/>
            <person name="Luck C."/>
            <person name="Heuner K."/>
        </authorList>
    </citation>
    <scope>NUCLEOTIDE SEQUENCE [LARGE SCALE GENOMIC DNA]</scope>
    <source>
        <strain>OR-10</strain>
        <strain evidence="7">ATCC 33761</strain>
    </source>
</reference>
<dbReference type="HOGENOM" id="CLU_467552_0_0_6"/>
<sequence>MLNARNGLIVICCLFPLLGYSSVLSATNNQSNELKKLYQAKNYQTVIRVGNVLLLETPDNPDARLFLGLAYYQTRQYNKAYEILNTTLASYPDYLDVRLALINTLLAQKRYSKAFEIIQEGLERHADDVSLQMAKVKLMTLQGKELQAVKELNDILNTHQNYQPAIDLRKKLIHNVQLDHLKKLYKEMDYHVVISKGSVLLLQSPDNSDVRLFLGLAYYQTRQYNKAYEILNATLASYPDYLDVRLALINTLLAQKRYSKAFEIIQEGLERHADDVSLQMAKVKLMTLQGKELEAVKELNDILNTHQNYQPAIDLKKKLTLKARHKKKSIKRTIANDQILTKETQSQYVFSMFTNNMDVTMPAQYWNYSSVSLYRHSENVHYGIELNYANRFNHNGIQGGLVFMPKLSRNTQLRLAYFSANQPELFPDHTVYGELYQNVLDNVTVSGGGYYQKLSNTYFNTYTGSIDVYASRFLFSFRPLYYQTKSGPDSILYRLHVRFYADNPDQYVGLIGYIGSSPDLFNLFTVNFLRVREKIIMAESQFVINKSLLFQLGGGYENQQFPDNRERGLFYLNVGLKYRFGHV</sequence>
<dbReference type="KEGG" id="lok:Loa_01004"/>
<evidence type="ECO:0000256" key="3">
    <source>
        <dbReference type="PROSITE-ProRule" id="PRU00339"/>
    </source>
</evidence>
<keyword evidence="3" id="KW-0802">TPR repeat</keyword>
<accession>W0B9M4</accession>
<dbReference type="Pfam" id="PF14559">
    <property type="entry name" value="TPR_19"/>
    <property type="match status" value="2"/>
</dbReference>
<dbReference type="PANTHER" id="PTHR23083">
    <property type="entry name" value="TETRATRICOPEPTIDE REPEAT PROTEIN, TPR"/>
    <property type="match status" value="1"/>
</dbReference>
<dbReference type="InterPro" id="IPR030887">
    <property type="entry name" value="Beta-barrel_YaiO"/>
</dbReference>
<gene>
    <name evidence="6" type="ORF">Loa_01004</name>
</gene>
<dbReference type="PROSITE" id="PS50005">
    <property type="entry name" value="TPR"/>
    <property type="match status" value="2"/>
</dbReference>
<feature type="domain" description="YaiO beta-barrel" evidence="5">
    <location>
        <begin position="348"/>
        <end position="519"/>
    </location>
</feature>
<dbReference type="InterPro" id="IPR051722">
    <property type="entry name" value="Endocytosis_PI4K-reg_protein"/>
</dbReference>
<evidence type="ECO:0000256" key="4">
    <source>
        <dbReference type="SAM" id="SignalP"/>
    </source>
</evidence>
<dbReference type="Pfam" id="PF19413">
    <property type="entry name" value="YaiO"/>
    <property type="match status" value="1"/>
</dbReference>
<dbReference type="Gene3D" id="1.25.40.10">
    <property type="entry name" value="Tetratricopeptide repeat domain"/>
    <property type="match status" value="2"/>
</dbReference>
<feature type="chain" id="PRO_5004785907" description="YaiO beta-barrel domain-containing protein" evidence="4">
    <location>
        <begin position="26"/>
        <end position="583"/>
    </location>
</feature>